<name>A0A0G2HZN1_9EURO</name>
<dbReference type="EMBL" id="LCZI01000992">
    <property type="protein sequence ID" value="KKZ63310.1"/>
    <property type="molecule type" value="Genomic_DNA"/>
</dbReference>
<proteinExistence type="predicted"/>
<protein>
    <submittedName>
        <fullName evidence="2">Uncharacterized protein</fullName>
    </submittedName>
</protein>
<dbReference type="VEuPathDB" id="FungiDB:EMCG_00293"/>
<dbReference type="AlphaFoldDB" id="A0A0G2HZN1"/>
<evidence type="ECO:0000313" key="3">
    <source>
        <dbReference type="Proteomes" id="UP000034164"/>
    </source>
</evidence>
<comment type="caution">
    <text evidence="2">The sequence shown here is derived from an EMBL/GenBank/DDBJ whole genome shotgun (WGS) entry which is preliminary data.</text>
</comment>
<reference evidence="3" key="1">
    <citation type="journal article" date="2015" name="PLoS Genet.">
        <title>The dynamic genome and transcriptome of the human fungal pathogen Blastomyces and close relative Emmonsia.</title>
        <authorList>
            <person name="Munoz J.F."/>
            <person name="Gauthier G.M."/>
            <person name="Desjardins C.A."/>
            <person name="Gallo J.E."/>
            <person name="Holder J."/>
            <person name="Sullivan T.D."/>
            <person name="Marty A.J."/>
            <person name="Carmen J.C."/>
            <person name="Chen Z."/>
            <person name="Ding L."/>
            <person name="Gujja S."/>
            <person name="Magrini V."/>
            <person name="Misas E."/>
            <person name="Mitreva M."/>
            <person name="Priest M."/>
            <person name="Saif S."/>
            <person name="Whiston E.A."/>
            <person name="Young S."/>
            <person name="Zeng Q."/>
            <person name="Goldman W.E."/>
            <person name="Mardis E.R."/>
            <person name="Taylor J.W."/>
            <person name="McEwen J.G."/>
            <person name="Clay O.K."/>
            <person name="Klein B.S."/>
            <person name="Cuomo C.A."/>
        </authorList>
    </citation>
    <scope>NUCLEOTIDE SEQUENCE [LARGE SCALE GENOMIC DNA]</scope>
    <source>
        <strain evidence="3">UAMH 3008</strain>
    </source>
</reference>
<evidence type="ECO:0000256" key="1">
    <source>
        <dbReference type="SAM" id="MobiDB-lite"/>
    </source>
</evidence>
<dbReference type="Proteomes" id="UP000034164">
    <property type="component" value="Unassembled WGS sequence"/>
</dbReference>
<organism evidence="2 3">
    <name type="scientific">[Emmonsia] crescens</name>
    <dbReference type="NCBI Taxonomy" id="73230"/>
    <lineage>
        <taxon>Eukaryota</taxon>
        <taxon>Fungi</taxon>
        <taxon>Dikarya</taxon>
        <taxon>Ascomycota</taxon>
        <taxon>Pezizomycotina</taxon>
        <taxon>Eurotiomycetes</taxon>
        <taxon>Eurotiomycetidae</taxon>
        <taxon>Onygenales</taxon>
        <taxon>Ajellomycetaceae</taxon>
        <taxon>Emergomyces</taxon>
    </lineage>
</organism>
<accession>A0A0G2HZN1</accession>
<evidence type="ECO:0000313" key="2">
    <source>
        <dbReference type="EMBL" id="KKZ63310.1"/>
    </source>
</evidence>
<gene>
    <name evidence="2" type="ORF">EMCG_00293</name>
</gene>
<sequence>MAEASRRRRKEVDGLDKLPTTEQEWRLMAPTPNSKTYVSMVRHLTPQSYAPRSNSVWKRSFLASTVPKEAFFTVQCIWPDMMTVNDALLYILGVGSFFSDEHIADAEQLINQKLLGLDKLNTLFNIICSEAKTPRELIMDKGLHAAPKDESNPVTYAPRKQGHYDASQPSSGPQALPDSPTARHSKRPRRGFSDPTDEDDLQSTNQLPPRPEIELLEIADELPDEIPVPRTPTETLVVDFMVNFMGGIACLLQRLSSYTVCVANSFETTYKFGPVHKNPVSADEIKFRARIDGSIPFSSPVDKNLPEMVMFEAKRAPRGPGQGVTVMGQQSMEHVAYIWKRHENQTPIRPGVYHTFMIAQDYLSFHITIGTYDNEYLNYIFGHGDAPVIPLSSSSKAFLHIQEFGPFHVDERGHMKLLLRIILCLMIWQLEGKKEGLMIKEALA</sequence>
<dbReference type="OrthoDB" id="4206437at2759"/>
<feature type="region of interest" description="Disordered" evidence="1">
    <location>
        <begin position="144"/>
        <end position="211"/>
    </location>
</feature>